<evidence type="ECO:0000256" key="2">
    <source>
        <dbReference type="SAM" id="Phobius"/>
    </source>
</evidence>
<evidence type="ECO:0008006" key="6">
    <source>
        <dbReference type="Google" id="ProtNLM"/>
    </source>
</evidence>
<dbReference type="OrthoDB" id="5361565at2759"/>
<name>A0A6A6DH96_9PEZI</name>
<dbReference type="CDD" id="cd12087">
    <property type="entry name" value="TM_EGFR-like"/>
    <property type="match status" value="1"/>
</dbReference>
<evidence type="ECO:0000313" key="4">
    <source>
        <dbReference type="EMBL" id="KAF2177629.1"/>
    </source>
</evidence>
<keyword evidence="2" id="KW-0472">Membrane</keyword>
<evidence type="ECO:0000256" key="3">
    <source>
        <dbReference type="SAM" id="SignalP"/>
    </source>
</evidence>
<dbReference type="Proteomes" id="UP000800200">
    <property type="component" value="Unassembled WGS sequence"/>
</dbReference>
<keyword evidence="3" id="KW-0732">Signal</keyword>
<feature type="compositionally biased region" description="Polar residues" evidence="1">
    <location>
        <begin position="371"/>
        <end position="384"/>
    </location>
</feature>
<protein>
    <recommendedName>
        <fullName evidence="6">Acid protease</fullName>
    </recommendedName>
</protein>
<feature type="region of interest" description="Disordered" evidence="1">
    <location>
        <begin position="462"/>
        <end position="485"/>
    </location>
</feature>
<feature type="transmembrane region" description="Helical" evidence="2">
    <location>
        <begin position="405"/>
        <end position="430"/>
    </location>
</feature>
<dbReference type="Gene3D" id="2.40.70.10">
    <property type="entry name" value="Acid Proteases"/>
    <property type="match status" value="2"/>
</dbReference>
<reference evidence="4" key="1">
    <citation type="journal article" date="2020" name="Stud. Mycol.">
        <title>101 Dothideomycetes genomes: a test case for predicting lifestyles and emergence of pathogens.</title>
        <authorList>
            <person name="Haridas S."/>
            <person name="Albert R."/>
            <person name="Binder M."/>
            <person name="Bloem J."/>
            <person name="Labutti K."/>
            <person name="Salamov A."/>
            <person name="Andreopoulos B."/>
            <person name="Baker S."/>
            <person name="Barry K."/>
            <person name="Bills G."/>
            <person name="Bluhm B."/>
            <person name="Cannon C."/>
            <person name="Castanera R."/>
            <person name="Culley D."/>
            <person name="Daum C."/>
            <person name="Ezra D."/>
            <person name="Gonzalez J."/>
            <person name="Henrissat B."/>
            <person name="Kuo A."/>
            <person name="Liang C."/>
            <person name="Lipzen A."/>
            <person name="Lutzoni F."/>
            <person name="Magnuson J."/>
            <person name="Mondo S."/>
            <person name="Nolan M."/>
            <person name="Ohm R."/>
            <person name="Pangilinan J."/>
            <person name="Park H.-J."/>
            <person name="Ramirez L."/>
            <person name="Alfaro M."/>
            <person name="Sun H."/>
            <person name="Tritt A."/>
            <person name="Yoshinaga Y."/>
            <person name="Zwiers L.-H."/>
            <person name="Turgeon B."/>
            <person name="Goodwin S."/>
            <person name="Spatafora J."/>
            <person name="Crous P."/>
            <person name="Grigoriev I."/>
        </authorList>
    </citation>
    <scope>NUCLEOTIDE SEQUENCE</scope>
    <source>
        <strain evidence="4">CBS 207.26</strain>
    </source>
</reference>
<evidence type="ECO:0000313" key="5">
    <source>
        <dbReference type="Proteomes" id="UP000800200"/>
    </source>
</evidence>
<evidence type="ECO:0000256" key="1">
    <source>
        <dbReference type="SAM" id="MobiDB-lite"/>
    </source>
</evidence>
<feature type="chain" id="PRO_5025497856" description="Acid protease" evidence="3">
    <location>
        <begin position="29"/>
        <end position="485"/>
    </location>
</feature>
<gene>
    <name evidence="4" type="ORF">K469DRAFT_356510</name>
</gene>
<dbReference type="InterPro" id="IPR021109">
    <property type="entry name" value="Peptidase_aspartic_dom_sf"/>
</dbReference>
<feature type="signal peptide" evidence="3">
    <location>
        <begin position="1"/>
        <end position="28"/>
    </location>
</feature>
<dbReference type="AlphaFoldDB" id="A0A6A6DH96"/>
<feature type="region of interest" description="Disordered" evidence="1">
    <location>
        <begin position="371"/>
        <end position="400"/>
    </location>
</feature>
<keyword evidence="5" id="KW-1185">Reference proteome</keyword>
<sequence>MAPQWRTHCSWLSSLAVFASFFPSHTVSQCDIPPLKLAWSNITVTQDGLGVARGFELGIGTPHQIFAFRPATSLNNTRINNVLSCGSASNNSCIGGFGGGFDPSKSKTYSVSIKSQWNGSQVDAESSTGAYVYFNDDVGFQSNGHVEGFPLVMDSEEGGGAQSGLPLGTSSSFLRAAVAGRVAPSQVFGLWSGSRGVDPRDGLLVIGGYDQARINGEFSTFPVGLPLIRAGSDEIIACVEPATQRSVFTPEIATTFAQITGQNSTLYPKGMHYNVSERPMGDMTITLSNGYQTTISNEELFTPLRGSDKNGRYAITNDSIVEAGVADNRKNDPGDVTPTLGGLFLTFNYLVVDYAKGEFRLAPAVAATNDNVSPNPTTICTPSDSAAPAPIPTSSDKPGGSKMNVGAIAGGTVGGLASVAILAGLGFLLFRRRRQAQKSATVEMPSPVAVSRQPSEMMAAEEPVPVYEMPTSRHASLRKSGGGFQ</sequence>
<keyword evidence="2" id="KW-0812">Transmembrane</keyword>
<dbReference type="EMBL" id="ML994686">
    <property type="protein sequence ID" value="KAF2177629.1"/>
    <property type="molecule type" value="Genomic_DNA"/>
</dbReference>
<dbReference type="Gene3D" id="1.20.5.510">
    <property type="entry name" value="Single helix bin"/>
    <property type="match status" value="1"/>
</dbReference>
<organism evidence="4 5">
    <name type="scientific">Zopfia rhizophila CBS 207.26</name>
    <dbReference type="NCBI Taxonomy" id="1314779"/>
    <lineage>
        <taxon>Eukaryota</taxon>
        <taxon>Fungi</taxon>
        <taxon>Dikarya</taxon>
        <taxon>Ascomycota</taxon>
        <taxon>Pezizomycotina</taxon>
        <taxon>Dothideomycetes</taxon>
        <taxon>Dothideomycetes incertae sedis</taxon>
        <taxon>Zopfiaceae</taxon>
        <taxon>Zopfia</taxon>
    </lineage>
</organism>
<keyword evidence="2" id="KW-1133">Transmembrane helix</keyword>
<dbReference type="SUPFAM" id="SSF50630">
    <property type="entry name" value="Acid proteases"/>
    <property type="match status" value="1"/>
</dbReference>
<proteinExistence type="predicted"/>
<accession>A0A6A6DH96</accession>